<feature type="transmembrane region" description="Helical" evidence="7">
    <location>
        <begin position="513"/>
        <end position="533"/>
    </location>
</feature>
<dbReference type="OMA" id="AWSFYLL"/>
<feature type="compositionally biased region" description="Basic and acidic residues" evidence="6">
    <location>
        <begin position="14"/>
        <end position="33"/>
    </location>
</feature>
<dbReference type="GO" id="GO:1905135">
    <property type="term" value="P:biotin import across plasma membrane"/>
    <property type="evidence" value="ECO:0007669"/>
    <property type="project" value="TreeGrafter"/>
</dbReference>
<feature type="region of interest" description="Disordered" evidence="6">
    <location>
        <begin position="260"/>
        <end position="288"/>
    </location>
</feature>
<keyword evidence="2" id="KW-0813">Transport</keyword>
<sequence length="585" mass="64065">MSLLQAPDGATKNPSRESIQEQSRDANSQDHARSLSPSPNQDDLESGDDVDIAEIERIYRKIDLRIIPAFWTLYFLCSAIRSNIGLAQTMNIETHHTLGEVLNISQHEISTGLALFYVCYVVFDLPSNLIMTKLSPHVWMSRIVIGVGIIGSCMAAMEAAWSLYLLRLLLGIVIAGMWPGMAYYLTLFYPPSRTGKRIGQYYTAAQLSAAVVGLVSAGFQKMDGARGLVGFQWMFLVYGVITVAVGIALLWWLPDRPKPPAGVEQGQGEEEQEGEGDGQRGEGGSKNKLTKYLPFRLPQSRPVLTGRDAEIHYRDLTRVYKRPRWTVRNLLAVLLDWRLWPLLIMYFGVVGVGIGVQNYATVIIHSINPSLSGISLSLLTAPIWLMDLLAILLLTPLSDRFHHSRPAFFILGAALQITGLLITTFTGTSDNPWPRYGGLLIIGFGLGPTVPTTMAWTTEIFQPRHGEVGVAAASAVVSGWGNLGSILTTYALYQGWESDAAAPGREKFRKSNLVMVGILGGSILAALGMWGAVRVFPGKSGDGGDGEGEDGHGKIVDGAARRELEQRGFEGLGRGFTRFFKRIKQ</sequence>
<feature type="transmembrane region" description="Helical" evidence="7">
    <location>
        <begin position="468"/>
        <end position="493"/>
    </location>
</feature>
<evidence type="ECO:0008006" key="10">
    <source>
        <dbReference type="Google" id="ProtNLM"/>
    </source>
</evidence>
<gene>
    <name evidence="8" type="ORF">ASPCAL02304</name>
</gene>
<evidence type="ECO:0000256" key="6">
    <source>
        <dbReference type="SAM" id="MobiDB-lite"/>
    </source>
</evidence>
<dbReference type="Pfam" id="PF07690">
    <property type="entry name" value="MFS_1"/>
    <property type="match status" value="1"/>
</dbReference>
<evidence type="ECO:0000313" key="8">
    <source>
        <dbReference type="EMBL" id="CEN59863.1"/>
    </source>
</evidence>
<evidence type="ECO:0000313" key="9">
    <source>
        <dbReference type="Proteomes" id="UP000054771"/>
    </source>
</evidence>
<dbReference type="InterPro" id="IPR036259">
    <property type="entry name" value="MFS_trans_sf"/>
</dbReference>
<feature type="transmembrane region" description="Helical" evidence="7">
    <location>
        <begin position="143"/>
        <end position="162"/>
    </location>
</feature>
<dbReference type="FunFam" id="1.20.1250.20:FF:000399">
    <property type="entry name" value="MFS general substrate transporter"/>
    <property type="match status" value="1"/>
</dbReference>
<accession>A0A0U5GS21</accession>
<dbReference type="GO" id="GO:0015295">
    <property type="term" value="F:solute:proton symporter activity"/>
    <property type="evidence" value="ECO:0007669"/>
    <property type="project" value="TreeGrafter"/>
</dbReference>
<feature type="transmembrane region" description="Helical" evidence="7">
    <location>
        <begin position="168"/>
        <end position="189"/>
    </location>
</feature>
<dbReference type="GO" id="GO:1901604">
    <property type="term" value="F:dethiobiotin transmembrane transporter activity"/>
    <property type="evidence" value="ECO:0007669"/>
    <property type="project" value="TreeGrafter"/>
</dbReference>
<feature type="transmembrane region" description="Helical" evidence="7">
    <location>
        <begin position="437"/>
        <end position="456"/>
    </location>
</feature>
<keyword evidence="3 7" id="KW-0812">Transmembrane</keyword>
<evidence type="ECO:0000256" key="2">
    <source>
        <dbReference type="ARBA" id="ARBA00022448"/>
    </source>
</evidence>
<evidence type="ECO:0000256" key="3">
    <source>
        <dbReference type="ARBA" id="ARBA00022692"/>
    </source>
</evidence>
<feature type="transmembrane region" description="Helical" evidence="7">
    <location>
        <begin position="330"/>
        <end position="354"/>
    </location>
</feature>
<feature type="transmembrane region" description="Helical" evidence="7">
    <location>
        <begin position="374"/>
        <end position="395"/>
    </location>
</feature>
<feature type="transmembrane region" description="Helical" evidence="7">
    <location>
        <begin position="66"/>
        <end position="84"/>
    </location>
</feature>
<keyword evidence="9" id="KW-1185">Reference proteome</keyword>
<dbReference type="Gene3D" id="1.20.1250.20">
    <property type="entry name" value="MFS general substrate transporter like domains"/>
    <property type="match status" value="2"/>
</dbReference>
<feature type="transmembrane region" description="Helical" evidence="7">
    <location>
        <begin position="407"/>
        <end position="425"/>
    </location>
</feature>
<dbReference type="GO" id="GO:0015225">
    <property type="term" value="F:biotin transmembrane transporter activity"/>
    <property type="evidence" value="ECO:0007669"/>
    <property type="project" value="TreeGrafter"/>
</dbReference>
<feature type="transmembrane region" description="Helical" evidence="7">
    <location>
        <begin position="231"/>
        <end position="253"/>
    </location>
</feature>
<feature type="transmembrane region" description="Helical" evidence="7">
    <location>
        <begin position="104"/>
        <end position="123"/>
    </location>
</feature>
<keyword evidence="4 7" id="KW-1133">Transmembrane helix</keyword>
<evidence type="ECO:0000256" key="4">
    <source>
        <dbReference type="ARBA" id="ARBA00022989"/>
    </source>
</evidence>
<name>A0A0U5GS21_ASPCI</name>
<evidence type="ECO:0000256" key="7">
    <source>
        <dbReference type="SAM" id="Phobius"/>
    </source>
</evidence>
<organism evidence="8 9">
    <name type="scientific">Aspergillus calidoustus</name>
    <dbReference type="NCBI Taxonomy" id="454130"/>
    <lineage>
        <taxon>Eukaryota</taxon>
        <taxon>Fungi</taxon>
        <taxon>Dikarya</taxon>
        <taxon>Ascomycota</taxon>
        <taxon>Pezizomycotina</taxon>
        <taxon>Eurotiomycetes</taxon>
        <taxon>Eurotiomycetidae</taxon>
        <taxon>Eurotiales</taxon>
        <taxon>Aspergillaceae</taxon>
        <taxon>Aspergillus</taxon>
        <taxon>Aspergillus subgen. Nidulantes</taxon>
    </lineage>
</organism>
<dbReference type="EMBL" id="CDMC01000002">
    <property type="protein sequence ID" value="CEN59863.1"/>
    <property type="molecule type" value="Genomic_DNA"/>
</dbReference>
<dbReference type="FunFam" id="1.20.1250.20:FF:000278">
    <property type="entry name" value="Putative MFS transporter"/>
    <property type="match status" value="1"/>
</dbReference>
<evidence type="ECO:0000256" key="1">
    <source>
        <dbReference type="ARBA" id="ARBA00004141"/>
    </source>
</evidence>
<feature type="region of interest" description="Disordered" evidence="6">
    <location>
        <begin position="1"/>
        <end position="47"/>
    </location>
</feature>
<reference evidence="9" key="1">
    <citation type="journal article" date="2016" name="Genome Announc.">
        <title>Draft genome sequences of fungus Aspergillus calidoustus.</title>
        <authorList>
            <person name="Horn F."/>
            <person name="Linde J."/>
            <person name="Mattern D.J."/>
            <person name="Walther G."/>
            <person name="Guthke R."/>
            <person name="Scherlach K."/>
            <person name="Martin K."/>
            <person name="Brakhage A.A."/>
            <person name="Petzke L."/>
            <person name="Valiante V."/>
        </authorList>
    </citation>
    <scope>NUCLEOTIDE SEQUENCE [LARGE SCALE GENOMIC DNA]</scope>
    <source>
        <strain evidence="9">SF006504</strain>
    </source>
</reference>
<feature type="compositionally biased region" description="Acidic residues" evidence="6">
    <location>
        <begin position="267"/>
        <end position="276"/>
    </location>
</feature>
<dbReference type="PANTHER" id="PTHR43791">
    <property type="entry name" value="PERMEASE-RELATED"/>
    <property type="match status" value="1"/>
</dbReference>
<evidence type="ECO:0000256" key="5">
    <source>
        <dbReference type="ARBA" id="ARBA00023136"/>
    </source>
</evidence>
<dbReference type="AlphaFoldDB" id="A0A0U5GS21"/>
<comment type="subcellular location">
    <subcellularLocation>
        <location evidence="1">Membrane</location>
        <topology evidence="1">Multi-pass membrane protein</topology>
    </subcellularLocation>
</comment>
<dbReference type="PANTHER" id="PTHR43791:SF33">
    <property type="entry name" value="VITAMIN H TRANSPORTER 1"/>
    <property type="match status" value="1"/>
</dbReference>
<proteinExistence type="predicted"/>
<keyword evidence="5 7" id="KW-0472">Membrane</keyword>
<dbReference type="GO" id="GO:0005886">
    <property type="term" value="C:plasma membrane"/>
    <property type="evidence" value="ECO:0007669"/>
    <property type="project" value="TreeGrafter"/>
</dbReference>
<dbReference type="InterPro" id="IPR011701">
    <property type="entry name" value="MFS"/>
</dbReference>
<dbReference type="SUPFAM" id="SSF103473">
    <property type="entry name" value="MFS general substrate transporter"/>
    <property type="match status" value="1"/>
</dbReference>
<dbReference type="OrthoDB" id="5298304at2759"/>
<protein>
    <recommendedName>
        <fullName evidence="10">Major facilitator superfamily (MFS) profile domain-containing protein</fullName>
    </recommendedName>
</protein>
<dbReference type="Proteomes" id="UP000054771">
    <property type="component" value="Unassembled WGS sequence"/>
</dbReference>
<dbReference type="STRING" id="454130.A0A0U5GS21"/>